<reference evidence="3 4" key="1">
    <citation type="journal article" date="2014" name="Proc. Natl. Acad. Sci. U.S.A.">
        <title>Trajectory and genomic determinants of fungal-pathogen speciation and host adaptation.</title>
        <authorList>
            <person name="Hu X."/>
            <person name="Xiao G."/>
            <person name="Zheng P."/>
            <person name="Shang Y."/>
            <person name="Su Y."/>
            <person name="Zhang X."/>
            <person name="Liu X."/>
            <person name="Zhan S."/>
            <person name="St Leger R.J."/>
            <person name="Wang C."/>
        </authorList>
    </citation>
    <scope>NUCLEOTIDE SEQUENCE [LARGE SCALE GENOMIC DNA]</scope>
    <source>
        <strain evidence="3 4">ARSEF 1941</strain>
    </source>
</reference>
<protein>
    <submittedName>
        <fullName evidence="3">Killer toxin, Kp4/SMK-like, core</fullName>
    </submittedName>
</protein>
<dbReference type="GeneID" id="63739105"/>
<keyword evidence="1" id="KW-0732">Signal</keyword>
<dbReference type="InterPro" id="IPR011329">
    <property type="entry name" value="Killer_tox_Kp4/SMK"/>
</dbReference>
<keyword evidence="4" id="KW-1185">Reference proteome</keyword>
<evidence type="ECO:0000256" key="1">
    <source>
        <dbReference type="SAM" id="SignalP"/>
    </source>
</evidence>
<dbReference type="Pfam" id="PF09044">
    <property type="entry name" value="Kp4"/>
    <property type="match status" value="1"/>
</dbReference>
<dbReference type="Proteomes" id="UP000030816">
    <property type="component" value="Unassembled WGS sequence"/>
</dbReference>
<dbReference type="OrthoDB" id="4177994at2759"/>
<dbReference type="AlphaFoldDB" id="A0A0B2WXP4"/>
<feature type="signal peptide" evidence="1">
    <location>
        <begin position="1"/>
        <end position="16"/>
    </location>
</feature>
<dbReference type="Gene3D" id="3.30.430.10">
    <property type="entry name" value="Killer Toxin P4, subunit A"/>
    <property type="match status" value="1"/>
</dbReference>
<name>A0A0B2WXP4_METAS</name>
<sequence length="142" mass="14857">MHISLLPVLFVSGAAALGINCRGSGVCFFNDASLQAVHNQVGNMIAAGGGNRYYWDGGKRAVVPRGALQIACSQGSQGSVCAFYQNGASGYAWDAYAQIQGLLDHGCRQCGSIPTLPGNDVNTGELTVNYVRNPCCLGDCYC</sequence>
<dbReference type="InterPro" id="IPR015131">
    <property type="entry name" value="Killer_tox_Kp4"/>
</dbReference>
<feature type="chain" id="PRO_5002096838" evidence="1">
    <location>
        <begin position="17"/>
        <end position="142"/>
    </location>
</feature>
<dbReference type="GO" id="GO:0005576">
    <property type="term" value="C:extracellular region"/>
    <property type="evidence" value="ECO:0007669"/>
    <property type="project" value="InterPro"/>
</dbReference>
<evidence type="ECO:0000259" key="2">
    <source>
        <dbReference type="Pfam" id="PF09044"/>
    </source>
</evidence>
<feature type="domain" description="Killer toxin Kp4" evidence="2">
    <location>
        <begin position="10"/>
        <end position="131"/>
    </location>
</feature>
<evidence type="ECO:0000313" key="4">
    <source>
        <dbReference type="Proteomes" id="UP000030816"/>
    </source>
</evidence>
<organism evidence="3 4">
    <name type="scientific">Metarhizium album (strain ARSEF 1941)</name>
    <dbReference type="NCBI Taxonomy" id="1081103"/>
    <lineage>
        <taxon>Eukaryota</taxon>
        <taxon>Fungi</taxon>
        <taxon>Dikarya</taxon>
        <taxon>Ascomycota</taxon>
        <taxon>Pezizomycotina</taxon>
        <taxon>Sordariomycetes</taxon>
        <taxon>Hypocreomycetidae</taxon>
        <taxon>Hypocreales</taxon>
        <taxon>Clavicipitaceae</taxon>
        <taxon>Metarhizium</taxon>
    </lineage>
</organism>
<comment type="caution">
    <text evidence="3">The sequence shown here is derived from an EMBL/GenBank/DDBJ whole genome shotgun (WGS) entry which is preliminary data.</text>
</comment>
<accession>A0A0B2WXP4</accession>
<dbReference type="SUPFAM" id="SSF55221">
    <property type="entry name" value="Yeast killer toxins"/>
    <property type="match status" value="1"/>
</dbReference>
<dbReference type="HOGENOM" id="CLU_123452_0_0_1"/>
<gene>
    <name evidence="3" type="ORF">MAM_04650</name>
</gene>
<dbReference type="EMBL" id="AZHE01000010">
    <property type="protein sequence ID" value="KHN97635.1"/>
    <property type="molecule type" value="Genomic_DNA"/>
</dbReference>
<proteinExistence type="predicted"/>
<dbReference type="RefSeq" id="XP_040678701.1">
    <property type="nucleotide sequence ID" value="XM_040823448.1"/>
</dbReference>
<evidence type="ECO:0000313" key="3">
    <source>
        <dbReference type="EMBL" id="KHN97635.1"/>
    </source>
</evidence>